<evidence type="ECO:0000313" key="2">
    <source>
        <dbReference type="EMBL" id="EJK56103.1"/>
    </source>
</evidence>
<evidence type="ECO:0000256" key="1">
    <source>
        <dbReference type="SAM" id="MobiDB-lite"/>
    </source>
</evidence>
<reference evidence="2 3" key="1">
    <citation type="journal article" date="2012" name="Genome Biol.">
        <title>Genome and low-iron response of an oceanic diatom adapted to chronic iron limitation.</title>
        <authorList>
            <person name="Lommer M."/>
            <person name="Specht M."/>
            <person name="Roy A.S."/>
            <person name="Kraemer L."/>
            <person name="Andreson R."/>
            <person name="Gutowska M.A."/>
            <person name="Wolf J."/>
            <person name="Bergner S.V."/>
            <person name="Schilhabel M.B."/>
            <person name="Klostermeier U.C."/>
            <person name="Beiko R.G."/>
            <person name="Rosenstiel P."/>
            <person name="Hippler M."/>
            <person name="Laroche J."/>
        </authorList>
    </citation>
    <scope>NUCLEOTIDE SEQUENCE [LARGE SCALE GENOMIC DNA]</scope>
    <source>
        <strain evidence="2 3">CCMP1005</strain>
    </source>
</reference>
<protein>
    <submittedName>
        <fullName evidence="2">Uncharacterized protein</fullName>
    </submittedName>
</protein>
<evidence type="ECO:0000313" key="3">
    <source>
        <dbReference type="Proteomes" id="UP000266841"/>
    </source>
</evidence>
<keyword evidence="3" id="KW-1185">Reference proteome</keyword>
<name>K0RQR0_THAOC</name>
<dbReference type="AlphaFoldDB" id="K0RQR0"/>
<feature type="region of interest" description="Disordered" evidence="1">
    <location>
        <begin position="157"/>
        <end position="279"/>
    </location>
</feature>
<sequence>MLGKITHVDGRPGRARAPGVETTSLNSIPPTDTVIEAVFDVPAPSSDEPDDRDCARRGRRRLESKRKPADRSSPAKPLRRIFPDADGRPGIPTPETIGQRAASSDSVAGPSPNEASSRRATPQDSGDPPPRVPTPATAEDQSAAGLRQAIDNLQNADELSTASSPPSTPLNPRQTGNDPRASNPFTPGTEHLLQELRNKMDAKTSPERKRINSFMIKLIRENESRPSRSRSKTPNEELPINHHAFDNYRPSSRAGTGGTNRSRTARDLDSASGRARRRASKNIVDRILKTGDDDQISLALLDALNHPSIRPYVKRIYGEQDSEKSAVGRVAVDGMKALTERIAKSKYDGGRRRECRALLSMIGMTLTESAEEKEVPQEAVIRQVFPNFSRRSAQRILKKAGAKRKRFEEEEIRDFTLVEDELKRSKYSAKEIEDLRNWMCTNDYSRDSPQAKDTIRERDVNGDLIPLLDDQGNPRKDHKNKVKYRRRSKVLTALNAREMHVQMLKPESEGGFAGAYAEGKVRFSVNSILHYWPNWLKVMTDADKVMCGCETCLSTDDVHLAYKAKRRKIIAAAEVVLEEMDPEDPGYEEFKTALQSYVAEVMPGGRHKYETCMDAAEQYGCGKRVEINGQSFPPFECVNLKCAECIKAGVKTPEFETSQHMNRLTSISKDIQYTKFNTFVRCSKHGSRHISSHDTAPKIRCSKCEDLPDDEKGKLVEKKLRTLETEPFRDFVGEDGTYSLQLKMFAHKFHVILLGKNFKKKYRYSYAERSSLILKISRDFSERWVPAANNQQQFEYFNNDTSLGIEGIVVYFKPKGQTEYQTRFYSILSTEKTQDGRVVYVNTKKMLDDLEKDLEEGSELEFFHASANPQEVDPSNPPNICPLHLANNLKRMEILDDSDGSTQKRVCFQPFPVRLRRLLEAEQVADRKAIQGAP</sequence>
<dbReference type="EMBL" id="AGNL01032412">
    <property type="protein sequence ID" value="EJK56103.1"/>
    <property type="molecule type" value="Genomic_DNA"/>
</dbReference>
<feature type="compositionally biased region" description="Basic and acidic residues" evidence="1">
    <location>
        <begin position="192"/>
        <end position="210"/>
    </location>
</feature>
<feature type="region of interest" description="Disordered" evidence="1">
    <location>
        <begin position="1"/>
        <end position="142"/>
    </location>
</feature>
<feature type="compositionally biased region" description="Basic and acidic residues" evidence="1">
    <location>
        <begin position="1"/>
        <end position="12"/>
    </location>
</feature>
<proteinExistence type="predicted"/>
<feature type="compositionally biased region" description="Basic and acidic residues" evidence="1">
    <location>
        <begin position="233"/>
        <end position="246"/>
    </location>
</feature>
<accession>K0RQR0</accession>
<feature type="compositionally biased region" description="Polar residues" evidence="1">
    <location>
        <begin position="113"/>
        <end position="124"/>
    </location>
</feature>
<gene>
    <name evidence="2" type="ORF">THAOC_24074</name>
</gene>
<feature type="compositionally biased region" description="Polar residues" evidence="1">
    <location>
        <begin position="249"/>
        <end position="262"/>
    </location>
</feature>
<comment type="caution">
    <text evidence="2">The sequence shown here is derived from an EMBL/GenBank/DDBJ whole genome shotgun (WGS) entry which is preliminary data.</text>
</comment>
<feature type="compositionally biased region" description="Polar residues" evidence="1">
    <location>
        <begin position="21"/>
        <end position="30"/>
    </location>
</feature>
<dbReference type="Proteomes" id="UP000266841">
    <property type="component" value="Unassembled WGS sequence"/>
</dbReference>
<organism evidence="2 3">
    <name type="scientific">Thalassiosira oceanica</name>
    <name type="common">Marine diatom</name>
    <dbReference type="NCBI Taxonomy" id="159749"/>
    <lineage>
        <taxon>Eukaryota</taxon>
        <taxon>Sar</taxon>
        <taxon>Stramenopiles</taxon>
        <taxon>Ochrophyta</taxon>
        <taxon>Bacillariophyta</taxon>
        <taxon>Coscinodiscophyceae</taxon>
        <taxon>Thalassiosirophycidae</taxon>
        <taxon>Thalassiosirales</taxon>
        <taxon>Thalassiosiraceae</taxon>
        <taxon>Thalassiosira</taxon>
    </lineage>
</organism>